<gene>
    <name evidence="9" type="ORF">L0664_16000</name>
</gene>
<feature type="domain" description="Tripartite ATP-independent periplasmic transporters DctQ component" evidence="8">
    <location>
        <begin position="33"/>
        <end position="123"/>
    </location>
</feature>
<name>A0ABS9D1R5_9RHOB</name>
<evidence type="ECO:0000256" key="5">
    <source>
        <dbReference type="ARBA" id="ARBA00022989"/>
    </source>
</evidence>
<feature type="transmembrane region" description="Helical" evidence="7">
    <location>
        <begin position="12"/>
        <end position="37"/>
    </location>
</feature>
<organism evidence="9 10">
    <name type="scientific">Octadecabacter dasysiphoniae</name>
    <dbReference type="NCBI Taxonomy" id="2909341"/>
    <lineage>
        <taxon>Bacteria</taxon>
        <taxon>Pseudomonadati</taxon>
        <taxon>Pseudomonadota</taxon>
        <taxon>Alphaproteobacteria</taxon>
        <taxon>Rhodobacterales</taxon>
        <taxon>Roseobacteraceae</taxon>
        <taxon>Octadecabacter</taxon>
    </lineage>
</organism>
<keyword evidence="2 7" id="KW-0813">Transport</keyword>
<evidence type="ECO:0000313" key="9">
    <source>
        <dbReference type="EMBL" id="MCF2872580.1"/>
    </source>
</evidence>
<evidence type="ECO:0000256" key="3">
    <source>
        <dbReference type="ARBA" id="ARBA00022475"/>
    </source>
</evidence>
<keyword evidence="6 7" id="KW-0472">Membrane</keyword>
<comment type="subunit">
    <text evidence="7">The complex comprises the extracytoplasmic solute receptor protein and the two transmembrane proteins.</text>
</comment>
<keyword evidence="7" id="KW-0997">Cell inner membrane</keyword>
<sequence>MKMIVTGLRKIESWVVTVAIIANVSGAFVLLALVAIMNVDVVSRNIFNAPFRGVVEVVIFSLALIVFLQLPDVVRTGRLTRSDGFLGLVRSRSPRLGGVLARILDGIACIFMCLIVWTVWPEFTESFESCHFFSQPDFGPAPTGNIWADFKTGLARCDYFGTPGILQAPWWPVRLVIAFGCAWAAILFFFKTALGDSQGPHHVTAQSSGEV</sequence>
<dbReference type="InterPro" id="IPR055348">
    <property type="entry name" value="DctQ"/>
</dbReference>
<feature type="transmembrane region" description="Helical" evidence="7">
    <location>
        <begin position="99"/>
        <end position="120"/>
    </location>
</feature>
<keyword evidence="5 7" id="KW-1133">Transmembrane helix</keyword>
<evidence type="ECO:0000256" key="4">
    <source>
        <dbReference type="ARBA" id="ARBA00022692"/>
    </source>
</evidence>
<evidence type="ECO:0000256" key="1">
    <source>
        <dbReference type="ARBA" id="ARBA00004651"/>
    </source>
</evidence>
<reference evidence="9 10" key="1">
    <citation type="submission" date="2022-01" db="EMBL/GenBank/DDBJ databases">
        <title>Octadecabacter sp. nov., isolated from a marine alga.</title>
        <authorList>
            <person name="Jin M.S."/>
            <person name="Kim H.M."/>
            <person name="Han D.M."/>
            <person name="Jung J.J."/>
            <person name="Jeon C.O."/>
        </authorList>
    </citation>
    <scope>NUCLEOTIDE SEQUENCE [LARGE SCALE GENOMIC DNA]</scope>
    <source>
        <strain evidence="9 10">G9-8</strain>
    </source>
</reference>
<comment type="similarity">
    <text evidence="7">Belongs to the TRAP transporter small permease family.</text>
</comment>
<evidence type="ECO:0000256" key="7">
    <source>
        <dbReference type="RuleBase" id="RU369079"/>
    </source>
</evidence>
<evidence type="ECO:0000259" key="8">
    <source>
        <dbReference type="Pfam" id="PF04290"/>
    </source>
</evidence>
<feature type="transmembrane region" description="Helical" evidence="7">
    <location>
        <begin position="49"/>
        <end position="68"/>
    </location>
</feature>
<comment type="caution">
    <text evidence="9">The sequence shown here is derived from an EMBL/GenBank/DDBJ whole genome shotgun (WGS) entry which is preliminary data.</text>
</comment>
<proteinExistence type="inferred from homology"/>
<dbReference type="RefSeq" id="WP_235226903.1">
    <property type="nucleotide sequence ID" value="NZ_JAKGAQ010000004.1"/>
</dbReference>
<accession>A0ABS9D1R5</accession>
<evidence type="ECO:0000256" key="6">
    <source>
        <dbReference type="ARBA" id="ARBA00023136"/>
    </source>
</evidence>
<keyword evidence="4 7" id="KW-0812">Transmembrane</keyword>
<dbReference type="Proteomes" id="UP001200557">
    <property type="component" value="Unassembled WGS sequence"/>
</dbReference>
<protein>
    <recommendedName>
        <fullName evidence="7">TRAP transporter small permease protein</fullName>
    </recommendedName>
</protein>
<comment type="function">
    <text evidence="7">Part of the tripartite ATP-independent periplasmic (TRAP) transport system.</text>
</comment>
<dbReference type="Pfam" id="PF04290">
    <property type="entry name" value="DctQ"/>
    <property type="match status" value="1"/>
</dbReference>
<evidence type="ECO:0000313" key="10">
    <source>
        <dbReference type="Proteomes" id="UP001200557"/>
    </source>
</evidence>
<keyword evidence="10" id="KW-1185">Reference proteome</keyword>
<comment type="subcellular location">
    <subcellularLocation>
        <location evidence="7">Cell inner membrane</location>
        <topology evidence="7">Multi-pass membrane protein</topology>
    </subcellularLocation>
    <subcellularLocation>
        <location evidence="1">Cell membrane</location>
        <topology evidence="1">Multi-pass membrane protein</topology>
    </subcellularLocation>
</comment>
<evidence type="ECO:0000256" key="2">
    <source>
        <dbReference type="ARBA" id="ARBA00022448"/>
    </source>
</evidence>
<feature type="transmembrane region" description="Helical" evidence="7">
    <location>
        <begin position="171"/>
        <end position="190"/>
    </location>
</feature>
<dbReference type="EMBL" id="JAKGAQ010000004">
    <property type="protein sequence ID" value="MCF2872580.1"/>
    <property type="molecule type" value="Genomic_DNA"/>
</dbReference>
<keyword evidence="3" id="KW-1003">Cell membrane</keyword>